<dbReference type="Pfam" id="PF13646">
    <property type="entry name" value="HEAT_2"/>
    <property type="match status" value="1"/>
</dbReference>
<keyword evidence="1" id="KW-0472">Membrane</keyword>
<evidence type="ECO:0000313" key="3">
    <source>
        <dbReference type="Proteomes" id="UP000603317"/>
    </source>
</evidence>
<comment type="caution">
    <text evidence="2">The sequence shown here is derived from an EMBL/GenBank/DDBJ whole genome shotgun (WGS) entry which is preliminary data.</text>
</comment>
<dbReference type="Gene3D" id="1.25.10.10">
    <property type="entry name" value="Leucine-rich Repeat Variant"/>
    <property type="match status" value="1"/>
</dbReference>
<evidence type="ECO:0000313" key="2">
    <source>
        <dbReference type="EMBL" id="GGA10655.1"/>
    </source>
</evidence>
<keyword evidence="1" id="KW-1133">Transmembrane helix</keyword>
<dbReference type="EMBL" id="BMID01000001">
    <property type="protein sequence ID" value="GGA10655.1"/>
    <property type="molecule type" value="Genomic_DNA"/>
</dbReference>
<name>A0ABQ1FH76_9SPHN</name>
<dbReference type="InterPro" id="IPR004155">
    <property type="entry name" value="PBS_lyase_HEAT"/>
</dbReference>
<dbReference type="SUPFAM" id="SSF48371">
    <property type="entry name" value="ARM repeat"/>
    <property type="match status" value="1"/>
</dbReference>
<feature type="transmembrane region" description="Helical" evidence="1">
    <location>
        <begin position="6"/>
        <end position="31"/>
    </location>
</feature>
<gene>
    <name evidence="2" type="ORF">GCM10010923_21540</name>
</gene>
<keyword evidence="3" id="KW-1185">Reference proteome</keyword>
<evidence type="ECO:0008006" key="4">
    <source>
        <dbReference type="Google" id="ProtNLM"/>
    </source>
</evidence>
<reference evidence="3" key="1">
    <citation type="journal article" date="2019" name="Int. J. Syst. Evol. Microbiol.">
        <title>The Global Catalogue of Microorganisms (GCM) 10K type strain sequencing project: providing services to taxonomists for standard genome sequencing and annotation.</title>
        <authorList>
            <consortium name="The Broad Institute Genomics Platform"/>
            <consortium name="The Broad Institute Genome Sequencing Center for Infectious Disease"/>
            <person name="Wu L."/>
            <person name="Ma J."/>
        </authorList>
    </citation>
    <scope>NUCLEOTIDE SEQUENCE [LARGE SCALE GENOMIC DNA]</scope>
    <source>
        <strain evidence="3">CGMCC 1.15297</strain>
    </source>
</reference>
<dbReference type="SMART" id="SM00567">
    <property type="entry name" value="EZ_HEAT"/>
    <property type="match status" value="4"/>
</dbReference>
<dbReference type="RefSeq" id="WP_188642686.1">
    <property type="nucleotide sequence ID" value="NZ_BMID01000001.1"/>
</dbReference>
<dbReference type="InterPro" id="IPR011989">
    <property type="entry name" value="ARM-like"/>
</dbReference>
<keyword evidence="1" id="KW-0812">Transmembrane</keyword>
<evidence type="ECO:0000256" key="1">
    <source>
        <dbReference type="SAM" id="Phobius"/>
    </source>
</evidence>
<organism evidence="2 3">
    <name type="scientific">Blastomonas marina</name>
    <dbReference type="NCBI Taxonomy" id="1867408"/>
    <lineage>
        <taxon>Bacteria</taxon>
        <taxon>Pseudomonadati</taxon>
        <taxon>Pseudomonadota</taxon>
        <taxon>Alphaproteobacteria</taxon>
        <taxon>Sphingomonadales</taxon>
        <taxon>Sphingomonadaceae</taxon>
        <taxon>Blastomonas</taxon>
    </lineage>
</organism>
<dbReference type="InterPro" id="IPR016024">
    <property type="entry name" value="ARM-type_fold"/>
</dbReference>
<protein>
    <recommendedName>
        <fullName evidence="4">HEAT repeat domain-containing protein</fullName>
    </recommendedName>
</protein>
<sequence>MNGFNSVIIGTAILAAGIFVLFTILVLRRFLSERNKAKRDRRATAITRSYLQRVSGQRVEDQTDWSRRIRLDAIRRILPLLRGGERKRLLQIAELDGVLAQTIRNSHSLYGAERINAIHLLQRFGSEVCIARLRQLMAHDKSLRVRLEAAFALGANGALPPPRETLRILHALDRAPTRLDVALLRATAPLYPEQMVLLLEDDLPGDWRARIIDALGWSGDMSMIELLAGFAVNPESEIRCAALRAAGKLGHPAAAKWIVRSFADPVAAVRLQAIAAAVELGLREALPELQRLRGDGELWVRLRAEQALDRLDSDDAAGSAITDSPSQQGVIG</sequence>
<proteinExistence type="predicted"/>
<dbReference type="Proteomes" id="UP000603317">
    <property type="component" value="Unassembled WGS sequence"/>
</dbReference>
<accession>A0ABQ1FH76</accession>